<name>A0A4Z0GTW5_9BACL</name>
<sequence>MSSIRQDAWTHTEDSKLAATILGHISAGSTQLAGFAEAANLLSRTPAACGFRWNSSIRKQYAEELGEAKAQRKVLKMTRKKGIQIDPGEKKISDSEIQPISEAVLEQMIDFLGHLKNEWPDPSFLQSSEQIRSLQLENGALHESFKKLEQENKVLRKNYAALLRIVKMVDQARKNIADETVQQSVTSE</sequence>
<feature type="coiled-coil region" evidence="1">
    <location>
        <begin position="131"/>
        <end position="165"/>
    </location>
</feature>
<comment type="caution">
    <text evidence="2">The sequence shown here is derived from an EMBL/GenBank/DDBJ whole genome shotgun (WGS) entry which is preliminary data.</text>
</comment>
<dbReference type="OrthoDB" id="2845592at2"/>
<evidence type="ECO:0000313" key="3">
    <source>
        <dbReference type="Proteomes" id="UP000298347"/>
    </source>
</evidence>
<proteinExistence type="predicted"/>
<keyword evidence="1" id="KW-0175">Coiled coil</keyword>
<evidence type="ECO:0000313" key="2">
    <source>
        <dbReference type="EMBL" id="TGB00195.1"/>
    </source>
</evidence>
<dbReference type="AlphaFoldDB" id="A0A4Z0GTW5"/>
<dbReference type="PANTHER" id="PTHR41302:SF2">
    <property type="entry name" value="PRESPORE SPECIFIC TRANSCRIPTIONAL ACTIVATOR RSFA"/>
    <property type="match status" value="1"/>
</dbReference>
<gene>
    <name evidence="2" type="ORF">E4665_00515</name>
</gene>
<keyword evidence="3" id="KW-1185">Reference proteome</keyword>
<organism evidence="2 3">
    <name type="scientific">Sporolactobacillus shoreae</name>
    <dbReference type="NCBI Taxonomy" id="1465501"/>
    <lineage>
        <taxon>Bacteria</taxon>
        <taxon>Bacillati</taxon>
        <taxon>Bacillota</taxon>
        <taxon>Bacilli</taxon>
        <taxon>Bacillales</taxon>
        <taxon>Sporolactobacillaceae</taxon>
        <taxon>Sporolactobacillus</taxon>
    </lineage>
</organism>
<dbReference type="EMBL" id="SRJD01000001">
    <property type="protein sequence ID" value="TGB00195.1"/>
    <property type="molecule type" value="Genomic_DNA"/>
</dbReference>
<dbReference type="Proteomes" id="UP000298347">
    <property type="component" value="Unassembled WGS sequence"/>
</dbReference>
<evidence type="ECO:0000256" key="1">
    <source>
        <dbReference type="SAM" id="Coils"/>
    </source>
</evidence>
<evidence type="ECO:0008006" key="4">
    <source>
        <dbReference type="Google" id="ProtNLM"/>
    </source>
</evidence>
<accession>A0A4Z0GTW5</accession>
<protein>
    <recommendedName>
        <fullName evidence="4">RsfA family transcriptional regulator</fullName>
    </recommendedName>
</protein>
<dbReference type="RefSeq" id="WP_135346841.1">
    <property type="nucleotide sequence ID" value="NZ_SRJD01000001.1"/>
</dbReference>
<dbReference type="PANTHER" id="PTHR41302">
    <property type="entry name" value="PRESPORE-SPECIFIC TRANSCRIPTIONAL REGULATOR RSFA-RELATED"/>
    <property type="match status" value="1"/>
</dbReference>
<reference evidence="2 3" key="1">
    <citation type="journal article" date="2015" name="Int. J. Syst. Evol. Microbiol.">
        <title>Sporolactobacillus shoreae sp. nov. and Sporolactobacillus spathodeae sp. nov., two spore-forming lactic acid bacteria isolated from tree barks in Thailand.</title>
        <authorList>
            <person name="Thamacharoensuk T."/>
            <person name="Kitahara M."/>
            <person name="Ohkuma M."/>
            <person name="Thongchul N."/>
            <person name="Tanasupawat S."/>
        </authorList>
    </citation>
    <scope>NUCLEOTIDE SEQUENCE [LARGE SCALE GENOMIC DNA]</scope>
    <source>
        <strain evidence="2 3">BK92</strain>
    </source>
</reference>
<dbReference type="InterPro" id="IPR014243">
    <property type="entry name" value="RsfA-like"/>
</dbReference>